<keyword evidence="2" id="KW-1133">Transmembrane helix</keyword>
<protein>
    <recommendedName>
        <fullName evidence="3">Phosphoesterase HXTX domain-containing protein</fullName>
    </recommendedName>
</protein>
<feature type="non-terminal residue" evidence="4">
    <location>
        <position position="193"/>
    </location>
</feature>
<feature type="transmembrane region" description="Helical" evidence="2">
    <location>
        <begin position="162"/>
        <end position="184"/>
    </location>
</feature>
<dbReference type="InterPro" id="IPR004175">
    <property type="entry name" value="RNA_CPDase"/>
</dbReference>
<dbReference type="InterPro" id="IPR009097">
    <property type="entry name" value="Cyclic_Pdiesterase"/>
</dbReference>
<proteinExistence type="predicted"/>
<reference evidence="4" key="1">
    <citation type="submission" date="2023-10" db="EMBL/GenBank/DDBJ databases">
        <authorList>
            <person name="Chen Y."/>
            <person name="Shah S."/>
            <person name="Dougan E. K."/>
            <person name="Thang M."/>
            <person name="Chan C."/>
        </authorList>
    </citation>
    <scope>NUCLEOTIDE SEQUENCE [LARGE SCALE GENOMIC DNA]</scope>
</reference>
<dbReference type="Proteomes" id="UP001189429">
    <property type="component" value="Unassembled WGS sequence"/>
</dbReference>
<evidence type="ECO:0000313" key="5">
    <source>
        <dbReference type="Proteomes" id="UP001189429"/>
    </source>
</evidence>
<evidence type="ECO:0000313" key="4">
    <source>
        <dbReference type="EMBL" id="CAK0886758.1"/>
    </source>
</evidence>
<dbReference type="PANTHER" id="PTHR35561:SF1">
    <property type="entry name" value="RNA 2',3'-CYCLIC PHOSPHODIESTERASE"/>
    <property type="match status" value="1"/>
</dbReference>
<keyword evidence="2" id="KW-0472">Membrane</keyword>
<evidence type="ECO:0000256" key="2">
    <source>
        <dbReference type="SAM" id="Phobius"/>
    </source>
</evidence>
<dbReference type="SUPFAM" id="SSF55144">
    <property type="entry name" value="LigT-like"/>
    <property type="match status" value="1"/>
</dbReference>
<feature type="domain" description="Phosphoesterase HXTX" evidence="3">
    <location>
        <begin position="51"/>
        <end position="125"/>
    </location>
</feature>
<organism evidence="4 5">
    <name type="scientific">Prorocentrum cordatum</name>
    <dbReference type="NCBI Taxonomy" id="2364126"/>
    <lineage>
        <taxon>Eukaryota</taxon>
        <taxon>Sar</taxon>
        <taxon>Alveolata</taxon>
        <taxon>Dinophyceae</taxon>
        <taxon>Prorocentrales</taxon>
        <taxon>Prorocentraceae</taxon>
        <taxon>Prorocentrum</taxon>
    </lineage>
</organism>
<feature type="non-terminal residue" evidence="4">
    <location>
        <position position="1"/>
    </location>
</feature>
<keyword evidence="5" id="KW-1185">Reference proteome</keyword>
<dbReference type="Gene3D" id="3.90.1140.10">
    <property type="entry name" value="Cyclic phosphodiesterase"/>
    <property type="match status" value="1"/>
</dbReference>
<evidence type="ECO:0000256" key="1">
    <source>
        <dbReference type="ARBA" id="ARBA00022801"/>
    </source>
</evidence>
<gene>
    <name evidence="4" type="ORF">PCOR1329_LOCUS68026</name>
</gene>
<dbReference type="EMBL" id="CAUYUJ010018845">
    <property type="protein sequence ID" value="CAK0886758.1"/>
    <property type="molecule type" value="Genomic_DNA"/>
</dbReference>
<evidence type="ECO:0000259" key="3">
    <source>
        <dbReference type="Pfam" id="PF02834"/>
    </source>
</evidence>
<accession>A0ABN9WNR6</accession>
<sequence length="193" mass="20572">GSAVASPPAEAAAGRRAVSAEASCGEYRFPLRLFVAIDLCPAVRSGAGRFAARLREEHRLAAGGVKWVDPSLMHLTLKFLGAVDEDGLAALRASLPPAVHSVEPFSLTLRRGGVFRQARQRPRVLFLGVGGRHRGGALLFGAGSERAGSACPAPTPPAFSPFLVFLFLFVFPRFFVICFVFFPLSLSFSLSVS</sequence>
<keyword evidence="2" id="KW-0812">Transmembrane</keyword>
<dbReference type="PANTHER" id="PTHR35561">
    <property type="entry name" value="RNA 2',3'-CYCLIC PHOSPHODIESTERASE"/>
    <property type="match status" value="1"/>
</dbReference>
<keyword evidence="1" id="KW-0378">Hydrolase</keyword>
<dbReference type="Pfam" id="PF02834">
    <property type="entry name" value="LigT_PEase"/>
    <property type="match status" value="1"/>
</dbReference>
<dbReference type="InterPro" id="IPR014051">
    <property type="entry name" value="Phosphoesterase_HXTX"/>
</dbReference>
<name>A0ABN9WNR6_9DINO</name>
<comment type="caution">
    <text evidence="4">The sequence shown here is derived from an EMBL/GenBank/DDBJ whole genome shotgun (WGS) entry which is preliminary data.</text>
</comment>